<dbReference type="AlphaFoldDB" id="W9SCQ9"/>
<evidence type="ECO:0000259" key="1">
    <source>
        <dbReference type="Pfam" id="PF25475"/>
    </source>
</evidence>
<feature type="domain" description="DUF7903" evidence="1">
    <location>
        <begin position="218"/>
        <end position="345"/>
    </location>
</feature>
<gene>
    <name evidence="2" type="ORF">L484_006465</name>
</gene>
<organism evidence="2 3">
    <name type="scientific">Morus notabilis</name>
    <dbReference type="NCBI Taxonomy" id="981085"/>
    <lineage>
        <taxon>Eukaryota</taxon>
        <taxon>Viridiplantae</taxon>
        <taxon>Streptophyta</taxon>
        <taxon>Embryophyta</taxon>
        <taxon>Tracheophyta</taxon>
        <taxon>Spermatophyta</taxon>
        <taxon>Magnoliopsida</taxon>
        <taxon>eudicotyledons</taxon>
        <taxon>Gunneridae</taxon>
        <taxon>Pentapetalae</taxon>
        <taxon>rosids</taxon>
        <taxon>fabids</taxon>
        <taxon>Rosales</taxon>
        <taxon>Moraceae</taxon>
        <taxon>Moreae</taxon>
        <taxon>Morus</taxon>
    </lineage>
</organism>
<protein>
    <recommendedName>
        <fullName evidence="1">DUF7903 domain-containing protein</fullName>
    </recommendedName>
</protein>
<dbReference type="Proteomes" id="UP000030645">
    <property type="component" value="Unassembled WGS sequence"/>
</dbReference>
<sequence>MAYIPPHKRHSKYTKTSSLSPELLSPLFNNNLKFRPSRTNFNAQKQRSGKIVYAENSISRWFTVGLDDRNQFPASVHLQPVSLKSVEGKVGEKSLALINSDIESSRGDLERFSRNPWDFIVDNVMEDLVSSFERVRNEMESQKLEEVKPTLAARFGKVIFRGSPSFNKESVTNENALRQMKRSFYTNIPKSYMEFIQEEGAPKIGVEFEEAKDIYHVKIELNQVRHMVMDISCIEKNLDLRLILCTKRIITAPTDDDMKSIRELIDSAVLDSGVKGGLRWPLGKATSGDKFSVVGVWHTITKSYKNPSMRLKVRDADRFDFRTSIGEVTREIVIKLKRVVSELKRYVNGTLIKINPVVGSNYGNKVVAYQTGITFKDGVAGVAAADEPPITTPTAAGTIKRCSSVCQQPCELRSGAVSTFESNCEELVKNISLDFAFRPWEIANIVEDFLLLVSCLSMITRETKFAGGCCNVFVTMARFWKKSSYTLPKVIDDMNDHAYIIKFYTRINIEIRRMRGVNKKETERFGGGRWPQLARAFAALSVAALMEDWCGDDCGVNGG</sequence>
<keyword evidence="3" id="KW-1185">Reference proteome</keyword>
<name>W9SCQ9_9ROSA</name>
<dbReference type="EMBL" id="KE345949">
    <property type="protein sequence ID" value="EXC21751.1"/>
    <property type="molecule type" value="Genomic_DNA"/>
</dbReference>
<accession>W9SCQ9</accession>
<dbReference type="Pfam" id="PF25475">
    <property type="entry name" value="DUF7903"/>
    <property type="match status" value="1"/>
</dbReference>
<dbReference type="PANTHER" id="PTHR35481:SF1">
    <property type="entry name" value="DNA-DIRECTED RNA POLYMERASE SUBUNIT ALPHA"/>
    <property type="match status" value="1"/>
</dbReference>
<evidence type="ECO:0000313" key="2">
    <source>
        <dbReference type="EMBL" id="EXC21751.1"/>
    </source>
</evidence>
<dbReference type="PANTHER" id="PTHR35481">
    <property type="entry name" value="DNA-DIRECTED RNA POLYMERASE SUBUNIT ALPHA"/>
    <property type="match status" value="1"/>
</dbReference>
<dbReference type="eggNOG" id="ENOG502QUVX">
    <property type="taxonomic scope" value="Eukaryota"/>
</dbReference>
<reference evidence="3" key="1">
    <citation type="submission" date="2013-01" db="EMBL/GenBank/DDBJ databases">
        <title>Draft Genome Sequence of a Mulberry Tree, Morus notabilis C.K. Schneid.</title>
        <authorList>
            <person name="He N."/>
            <person name="Zhao S."/>
        </authorList>
    </citation>
    <scope>NUCLEOTIDE SEQUENCE</scope>
</reference>
<evidence type="ECO:0000313" key="3">
    <source>
        <dbReference type="Proteomes" id="UP000030645"/>
    </source>
</evidence>
<proteinExistence type="predicted"/>
<dbReference type="InterPro" id="IPR057225">
    <property type="entry name" value="DUF7903"/>
</dbReference>